<dbReference type="EMBL" id="LT615258">
    <property type="protein sequence ID" value="SCO70912.1"/>
    <property type="molecule type" value="Genomic_DNA"/>
</dbReference>
<dbReference type="Proteomes" id="UP000305196">
    <property type="component" value="Chromosome 3"/>
</dbReference>
<dbReference type="VEuPathDB" id="PlasmoDB:PVPAM_030023300"/>
<gene>
    <name evidence="4" type="ORF">PVC01_030023200</name>
    <name evidence="3" type="ORF">PVT01_030023500</name>
    <name evidence="2" type="ORF">PVW1_030025900</name>
</gene>
<dbReference type="VEuPathDB" id="PlasmoDB:PVX_096210"/>
<organism evidence="3 5">
    <name type="scientific">Plasmodium vivax</name>
    <name type="common">malaria parasite P. vivax</name>
    <dbReference type="NCBI Taxonomy" id="5855"/>
    <lineage>
        <taxon>Eukaryota</taxon>
        <taxon>Sar</taxon>
        <taxon>Alveolata</taxon>
        <taxon>Apicomplexa</taxon>
        <taxon>Aconoidasida</taxon>
        <taxon>Haemosporida</taxon>
        <taxon>Plasmodiidae</taxon>
        <taxon>Plasmodium</taxon>
        <taxon>Plasmodium (Plasmodium)</taxon>
    </lineage>
</organism>
<proteinExistence type="predicted"/>
<dbReference type="EMBL" id="LT615241">
    <property type="protein sequence ID" value="SCO65420.1"/>
    <property type="molecule type" value="Genomic_DNA"/>
</dbReference>
<evidence type="ECO:0000256" key="1">
    <source>
        <dbReference type="SAM" id="MobiDB-lite"/>
    </source>
</evidence>
<name>A0A1G4GS77_PLAVI</name>
<dbReference type="Proteomes" id="UP000779233">
    <property type="component" value="Unassembled WGS sequence"/>
</dbReference>
<sequence>MSAPSDQLAQRNGRTGPKRAPAGKPTHPNDPMHCLLSYETTERSFKSSVRNVSHRNKTSIFDAVGDERRDSNSSSTDKWRNKKMIAPPPGEIKQILQQEPFHLTSKRCGRRIHPEVASGSIFSKQSGEVDQKKSSKKTSSYSLSSNPCRWGVDVLRYPLPPPRRNYRHVGNLSTCLVPNKSADTFIPKKSPSHYVTQLEKSLCPKESASTQGCSRKQIRSHPSKLEINCIPKDLEQSETKPACTPRRDNLNADLTPIDHVGRRPFHINTTCRNKQCSVAFDSAREPSPFRPGKRIGYLPAKREHSVFLC</sequence>
<evidence type="ECO:0000313" key="5">
    <source>
        <dbReference type="Proteomes" id="UP000196402"/>
    </source>
</evidence>
<evidence type="ECO:0000313" key="4">
    <source>
        <dbReference type="EMBL" id="SCO70912.1"/>
    </source>
</evidence>
<dbReference type="AlphaFoldDB" id="A0A1G4GS77"/>
<evidence type="ECO:0000313" key="6">
    <source>
        <dbReference type="Proteomes" id="UP000305196"/>
    </source>
</evidence>
<evidence type="ECO:0000313" key="3">
    <source>
        <dbReference type="EMBL" id="SCO65420.1"/>
    </source>
</evidence>
<feature type="region of interest" description="Disordered" evidence="1">
    <location>
        <begin position="115"/>
        <end position="144"/>
    </location>
</feature>
<dbReference type="EMBL" id="CAJZCX010000014">
    <property type="protein sequence ID" value="CAG9483532.1"/>
    <property type="molecule type" value="Genomic_DNA"/>
</dbReference>
<reference evidence="5 6" key="1">
    <citation type="submission" date="2016-07" db="EMBL/GenBank/DDBJ databases">
        <authorList>
            <consortium name="Pathogen Informatics"/>
        </authorList>
    </citation>
    <scope>NUCLEOTIDE SEQUENCE [LARGE SCALE GENOMIC DNA]</scope>
    <source>
        <strain evidence="2">PvW1</strain>
    </source>
</reference>
<dbReference type="VEuPathDB" id="PlasmoDB:PVW1_030025900"/>
<dbReference type="VEuPathDB" id="PlasmoDB:PVP01_0318600"/>
<evidence type="ECO:0000313" key="2">
    <source>
        <dbReference type="EMBL" id="CAG9483532.1"/>
    </source>
</evidence>
<feature type="region of interest" description="Disordered" evidence="1">
    <location>
        <begin position="45"/>
        <end position="86"/>
    </location>
</feature>
<feature type="compositionally biased region" description="Polar residues" evidence="1">
    <location>
        <begin position="1"/>
        <end position="13"/>
    </location>
</feature>
<protein>
    <submittedName>
        <fullName evidence="2">(malaria parasite P. vivax) hypothetical protein</fullName>
    </submittedName>
</protein>
<accession>A0A1G4GS77</accession>
<feature type="region of interest" description="Disordered" evidence="1">
    <location>
        <begin position="1"/>
        <end position="33"/>
    </location>
</feature>
<dbReference type="Proteomes" id="UP000196402">
    <property type="component" value="Chromosome 3"/>
</dbReference>